<dbReference type="EMBL" id="AP028654">
    <property type="protein sequence ID" value="BEP29373.1"/>
    <property type="molecule type" value="Genomic_DNA"/>
</dbReference>
<accession>A0AAU9EIH1</accession>
<gene>
    <name evidence="1" type="ORF">HLPR_17040</name>
</gene>
<dbReference type="AlphaFoldDB" id="A0AAU9EIH1"/>
<dbReference type="InterPro" id="IPR013367">
    <property type="entry name" value="Flagellar_put"/>
</dbReference>
<evidence type="ECO:0000313" key="2">
    <source>
        <dbReference type="Proteomes" id="UP001321786"/>
    </source>
</evidence>
<evidence type="ECO:0008006" key="3">
    <source>
        <dbReference type="Google" id="ProtNLM"/>
    </source>
</evidence>
<name>A0AAU9EIH1_9FIRM</name>
<proteinExistence type="predicted"/>
<dbReference type="KEGG" id="hprf:HLPR_17040"/>
<keyword evidence="2" id="KW-1185">Reference proteome</keyword>
<dbReference type="Pfam" id="PF12611">
    <property type="entry name" value="Flagellar_put"/>
    <property type="match status" value="1"/>
</dbReference>
<dbReference type="RefSeq" id="WP_338535011.1">
    <property type="nucleotide sequence ID" value="NZ_AP028654.1"/>
</dbReference>
<dbReference type="NCBIfam" id="TIGR02530">
    <property type="entry name" value="flg_new"/>
    <property type="match status" value="1"/>
</dbReference>
<protein>
    <recommendedName>
        <fullName evidence="3">Flagellar operon protein</fullName>
    </recommendedName>
</protein>
<evidence type="ECO:0000313" key="1">
    <source>
        <dbReference type="EMBL" id="BEP29373.1"/>
    </source>
</evidence>
<reference evidence="1 2" key="1">
    <citation type="submission" date="2023-08" db="EMBL/GenBank/DDBJ databases">
        <title>Helicovermis profunda gen. nov., sp. nov., a novel mesophilic, fermentative bacterium within the Bacillota from a deep-sea hydrothermal vent chimney.</title>
        <authorList>
            <person name="Miyazaki U."/>
            <person name="Mizutani D."/>
            <person name="Hashimoto Y."/>
            <person name="Tame A."/>
            <person name="Sawayama S."/>
            <person name="Miyazaki J."/>
            <person name="Takai K."/>
            <person name="Nakagawa S."/>
        </authorList>
    </citation>
    <scope>NUCLEOTIDE SEQUENCE [LARGE SCALE GENOMIC DNA]</scope>
    <source>
        <strain evidence="1 2">S502</strain>
    </source>
</reference>
<organism evidence="1 2">
    <name type="scientific">Helicovermis profundi</name>
    <dbReference type="NCBI Taxonomy" id="3065157"/>
    <lineage>
        <taxon>Bacteria</taxon>
        <taxon>Bacillati</taxon>
        <taxon>Bacillota</taxon>
        <taxon>Clostridia</taxon>
        <taxon>Helicovermis</taxon>
    </lineage>
</organism>
<sequence length="133" mass="14817">MNNKLNINNNDYIAIKKRINDTNSRSNTIRSNTSSSTSFNDVLKKIEENSNVKFSKHATSRLRSRNISLSENDIKKLNSAVSKAKSKGINDALILMDNKIFIANVKNKTIVTASTENEIKDNVFTNIDGAVIV</sequence>
<dbReference type="Proteomes" id="UP001321786">
    <property type="component" value="Chromosome"/>
</dbReference>